<dbReference type="AlphaFoldDB" id="C1N5Q5"/>
<evidence type="ECO:0000313" key="2">
    <source>
        <dbReference type="EMBL" id="EEH52538.1"/>
    </source>
</evidence>
<reference evidence="2 3" key="1">
    <citation type="journal article" date="2009" name="Science">
        <title>Green evolution and dynamic adaptations revealed by genomes of the marine picoeukaryotes Micromonas.</title>
        <authorList>
            <person name="Worden A.Z."/>
            <person name="Lee J.H."/>
            <person name="Mock T."/>
            <person name="Rouze P."/>
            <person name="Simmons M.P."/>
            <person name="Aerts A.L."/>
            <person name="Allen A.E."/>
            <person name="Cuvelier M.L."/>
            <person name="Derelle E."/>
            <person name="Everett M.V."/>
            <person name="Foulon E."/>
            <person name="Grimwood J."/>
            <person name="Gundlach H."/>
            <person name="Henrissat B."/>
            <person name="Napoli C."/>
            <person name="McDonald S.M."/>
            <person name="Parker M.S."/>
            <person name="Rombauts S."/>
            <person name="Salamov A."/>
            <person name="Von Dassow P."/>
            <person name="Badger J.H."/>
            <person name="Coutinho P.M."/>
            <person name="Demir E."/>
            <person name="Dubchak I."/>
            <person name="Gentemann C."/>
            <person name="Eikrem W."/>
            <person name="Gready J.E."/>
            <person name="John U."/>
            <person name="Lanier W."/>
            <person name="Lindquist E.A."/>
            <person name="Lucas S."/>
            <person name="Mayer K.F."/>
            <person name="Moreau H."/>
            <person name="Not F."/>
            <person name="Otillar R."/>
            <person name="Panaud O."/>
            <person name="Pangilinan J."/>
            <person name="Paulsen I."/>
            <person name="Piegu B."/>
            <person name="Poliakov A."/>
            <person name="Robbens S."/>
            <person name="Schmutz J."/>
            <person name="Toulza E."/>
            <person name="Wyss T."/>
            <person name="Zelensky A."/>
            <person name="Zhou K."/>
            <person name="Armbrust E.V."/>
            <person name="Bhattacharya D."/>
            <person name="Goodenough U.W."/>
            <person name="Van de Peer Y."/>
            <person name="Grigoriev I.V."/>
        </authorList>
    </citation>
    <scope>NUCLEOTIDE SEQUENCE [LARGE SCALE GENOMIC DNA]</scope>
    <source>
        <strain evidence="2 3">CCMP1545</strain>
    </source>
</reference>
<feature type="compositionally biased region" description="Basic and acidic residues" evidence="1">
    <location>
        <begin position="202"/>
        <end position="223"/>
    </location>
</feature>
<keyword evidence="3" id="KW-1185">Reference proteome</keyword>
<feature type="region of interest" description="Disordered" evidence="1">
    <location>
        <begin position="82"/>
        <end position="101"/>
    </location>
</feature>
<feature type="compositionally biased region" description="Basic residues" evidence="1">
    <location>
        <begin position="172"/>
        <end position="185"/>
    </location>
</feature>
<dbReference type="GeneID" id="9688641"/>
<evidence type="ECO:0000313" key="3">
    <source>
        <dbReference type="Proteomes" id="UP000001876"/>
    </source>
</evidence>
<proteinExistence type="predicted"/>
<accession>C1N5Q5</accession>
<dbReference type="Proteomes" id="UP000001876">
    <property type="component" value="Unassembled WGS sequence"/>
</dbReference>
<organism evidence="3">
    <name type="scientific">Micromonas pusilla (strain CCMP1545)</name>
    <name type="common">Picoplanktonic green alga</name>
    <dbReference type="NCBI Taxonomy" id="564608"/>
    <lineage>
        <taxon>Eukaryota</taxon>
        <taxon>Viridiplantae</taxon>
        <taxon>Chlorophyta</taxon>
        <taxon>Mamiellophyceae</taxon>
        <taxon>Mamiellales</taxon>
        <taxon>Mamiellaceae</taxon>
        <taxon>Micromonas</taxon>
    </lineage>
</organism>
<feature type="compositionally biased region" description="Basic residues" evidence="1">
    <location>
        <begin position="82"/>
        <end position="92"/>
    </location>
</feature>
<dbReference type="EMBL" id="GG663748">
    <property type="protein sequence ID" value="EEH52538.1"/>
    <property type="molecule type" value="Genomic_DNA"/>
</dbReference>
<gene>
    <name evidence="2" type="ORF">MICPUCDRAFT_63746</name>
</gene>
<feature type="region of interest" description="Disordered" evidence="1">
    <location>
        <begin position="132"/>
        <end position="265"/>
    </location>
</feature>
<dbReference type="RefSeq" id="XP_003063402.1">
    <property type="nucleotide sequence ID" value="XM_003063356.1"/>
</dbReference>
<dbReference type="KEGG" id="mpp:MICPUCDRAFT_63746"/>
<protein>
    <submittedName>
        <fullName evidence="2">Predicted protein</fullName>
    </submittedName>
</protein>
<evidence type="ECO:0000256" key="1">
    <source>
        <dbReference type="SAM" id="MobiDB-lite"/>
    </source>
</evidence>
<sequence length="265" mass="29613">MFAIAAAPVVRAAATVKASKAAAKEQKSACAPAPVSRGVDRSIGKTGIVSPRSYRPRRFSASLDARTANVSAARVRRVRRAARARRRYRRPRPRDSRATRERFARVAARRIARRRARRSEILMVFLFPASRSASGLPDPRADPPPPPLLPPQRHVLQGCRRRRGALPPREPRRARGRPHAPKRHQPGAGQIRAALLRPAPGGERREGLLRGDRHGELPRRAEQAGRPQGVQDDHRSAVRRRVPDHDAVSDERRERRAERAADGRN</sequence>
<feature type="compositionally biased region" description="Basic and acidic residues" evidence="1">
    <location>
        <begin position="231"/>
        <end position="265"/>
    </location>
</feature>
<name>C1N5Q5_MICPC</name>